<dbReference type="RefSeq" id="WP_316969711.1">
    <property type="nucleotide sequence ID" value="NZ_JARFPL010000040.1"/>
</dbReference>
<accession>A0ABT5XHN9</accession>
<proteinExistence type="predicted"/>
<dbReference type="EMBL" id="JARFPL010000040">
    <property type="protein sequence ID" value="MDF0594012.1"/>
    <property type="molecule type" value="Genomic_DNA"/>
</dbReference>
<gene>
    <name evidence="1" type="ORF">P0O24_10510</name>
</gene>
<sequence length="62" mass="6295">MISGFIKRPHSRPRALPAFLLPSLDPGVRPPGGAKARQLLPQAAAVGLGGGEGDAADQADSH</sequence>
<name>A0ABT5XHN9_9EURY</name>
<protein>
    <submittedName>
        <fullName evidence="1">Uncharacterized protein</fullName>
    </submittedName>
</protein>
<keyword evidence="2" id="KW-1185">Reference proteome</keyword>
<reference evidence="1 2" key="1">
    <citation type="submission" date="2023-03" db="EMBL/GenBank/DDBJ databases">
        <title>Whole genome sequencing of Methanotrichaceae archaeon M04Ac.</title>
        <authorList>
            <person name="Khomyakova M.A."/>
            <person name="Merkel A.Y."/>
            <person name="Slobodkin A.I."/>
        </authorList>
    </citation>
    <scope>NUCLEOTIDE SEQUENCE [LARGE SCALE GENOMIC DNA]</scope>
    <source>
        <strain evidence="1 2">M04Ac</strain>
    </source>
</reference>
<comment type="caution">
    <text evidence="1">The sequence shown here is derived from an EMBL/GenBank/DDBJ whole genome shotgun (WGS) entry which is preliminary data.</text>
</comment>
<dbReference type="Proteomes" id="UP001215956">
    <property type="component" value="Unassembled WGS sequence"/>
</dbReference>
<evidence type="ECO:0000313" key="2">
    <source>
        <dbReference type="Proteomes" id="UP001215956"/>
    </source>
</evidence>
<organism evidence="1 2">
    <name type="scientific">Candidatus Methanocrinis alkalitolerans</name>
    <dbReference type="NCBI Taxonomy" id="3033395"/>
    <lineage>
        <taxon>Archaea</taxon>
        <taxon>Methanobacteriati</taxon>
        <taxon>Methanobacteriota</taxon>
        <taxon>Stenosarchaea group</taxon>
        <taxon>Methanomicrobia</taxon>
        <taxon>Methanotrichales</taxon>
        <taxon>Methanotrichaceae</taxon>
        <taxon>Methanocrinis</taxon>
    </lineage>
</organism>
<evidence type="ECO:0000313" key="1">
    <source>
        <dbReference type="EMBL" id="MDF0594012.1"/>
    </source>
</evidence>